<reference evidence="2" key="2">
    <citation type="submission" date="2022-01" db="EMBL/GenBank/DDBJ databases">
        <authorList>
            <person name="Yamashiro T."/>
            <person name="Shiraishi A."/>
            <person name="Satake H."/>
            <person name="Nakayama K."/>
        </authorList>
    </citation>
    <scope>NUCLEOTIDE SEQUENCE</scope>
</reference>
<feature type="compositionally biased region" description="Low complexity" evidence="1">
    <location>
        <begin position="1"/>
        <end position="22"/>
    </location>
</feature>
<sequence length="168" mass="18502">MRTRSQSRNQNRPQQQAPPVVVEPFNFEEPFDMAANGAGGAGPPPAGGGGLPVPDLQNWRTTCGTFMKRRPKECYDLIKNMTAHHNDWDTSAQRNESSSSITSSNPEIASLKLQMEEMNRNLTRVLQTNQQVNTVTLSCETCGGPHSYNDYPATIGQNQNVYAVGAYN</sequence>
<evidence type="ECO:0008006" key="4">
    <source>
        <dbReference type="Google" id="ProtNLM"/>
    </source>
</evidence>
<keyword evidence="3" id="KW-1185">Reference proteome</keyword>
<gene>
    <name evidence="2" type="ORF">Tco_0860300</name>
</gene>
<dbReference type="EMBL" id="BQNB010013215">
    <property type="protein sequence ID" value="GJT13258.1"/>
    <property type="molecule type" value="Genomic_DNA"/>
</dbReference>
<name>A0ABQ5BHI3_9ASTR</name>
<comment type="caution">
    <text evidence="2">The sequence shown here is derived from an EMBL/GenBank/DDBJ whole genome shotgun (WGS) entry which is preliminary data.</text>
</comment>
<organism evidence="2 3">
    <name type="scientific">Tanacetum coccineum</name>
    <dbReference type="NCBI Taxonomy" id="301880"/>
    <lineage>
        <taxon>Eukaryota</taxon>
        <taxon>Viridiplantae</taxon>
        <taxon>Streptophyta</taxon>
        <taxon>Embryophyta</taxon>
        <taxon>Tracheophyta</taxon>
        <taxon>Spermatophyta</taxon>
        <taxon>Magnoliopsida</taxon>
        <taxon>eudicotyledons</taxon>
        <taxon>Gunneridae</taxon>
        <taxon>Pentapetalae</taxon>
        <taxon>asterids</taxon>
        <taxon>campanulids</taxon>
        <taxon>Asterales</taxon>
        <taxon>Asteraceae</taxon>
        <taxon>Asteroideae</taxon>
        <taxon>Anthemideae</taxon>
        <taxon>Anthemidinae</taxon>
        <taxon>Tanacetum</taxon>
    </lineage>
</organism>
<evidence type="ECO:0000256" key="1">
    <source>
        <dbReference type="SAM" id="MobiDB-lite"/>
    </source>
</evidence>
<evidence type="ECO:0000313" key="2">
    <source>
        <dbReference type="EMBL" id="GJT13258.1"/>
    </source>
</evidence>
<accession>A0ABQ5BHI3</accession>
<evidence type="ECO:0000313" key="3">
    <source>
        <dbReference type="Proteomes" id="UP001151760"/>
    </source>
</evidence>
<dbReference type="Proteomes" id="UP001151760">
    <property type="component" value="Unassembled WGS sequence"/>
</dbReference>
<feature type="compositionally biased region" description="Gly residues" evidence="1">
    <location>
        <begin position="37"/>
        <end position="51"/>
    </location>
</feature>
<reference evidence="2" key="1">
    <citation type="journal article" date="2022" name="Int. J. Mol. Sci.">
        <title>Draft Genome of Tanacetum Coccineum: Genomic Comparison of Closely Related Tanacetum-Family Plants.</title>
        <authorList>
            <person name="Yamashiro T."/>
            <person name="Shiraishi A."/>
            <person name="Nakayama K."/>
            <person name="Satake H."/>
        </authorList>
    </citation>
    <scope>NUCLEOTIDE SEQUENCE</scope>
</reference>
<feature type="region of interest" description="Disordered" evidence="1">
    <location>
        <begin position="1"/>
        <end position="51"/>
    </location>
</feature>
<protein>
    <recommendedName>
        <fullName evidence="4">Reverse transcriptase domain-containing protein</fullName>
    </recommendedName>
</protein>
<proteinExistence type="predicted"/>